<evidence type="ECO:0000256" key="4">
    <source>
        <dbReference type="ARBA" id="ARBA00023136"/>
    </source>
</evidence>
<keyword evidence="2" id="KW-0812">Transmembrane</keyword>
<evidence type="ECO:0000256" key="2">
    <source>
        <dbReference type="ARBA" id="ARBA00022692"/>
    </source>
</evidence>
<evidence type="ECO:0000259" key="5">
    <source>
        <dbReference type="PROSITE" id="PS52015"/>
    </source>
</evidence>
<dbReference type="RefSeq" id="WP_016655819.1">
    <property type="nucleotide sequence ID" value="NZ_KE340352.1"/>
</dbReference>
<reference evidence="6 7" key="1">
    <citation type="submission" date="2013-06" db="EMBL/GenBank/DDBJ databases">
        <title>The Genome Sequence of Acinetobacter rudis CIP 110305.</title>
        <authorList>
            <consortium name="The Broad Institute Genome Sequencing Platform"/>
            <consortium name="The Broad Institute Genome Sequencing Center for Infectious Disease"/>
            <person name="Cerqueira G."/>
            <person name="Feldgarden M."/>
            <person name="Courvalin P."/>
            <person name="Perichon B."/>
            <person name="Grillot-Courvalin C."/>
            <person name="Clermont D."/>
            <person name="Rocha E."/>
            <person name="Yoon E.-J."/>
            <person name="Nemec A."/>
            <person name="Young S.K."/>
            <person name="Zeng Q."/>
            <person name="Gargeya S."/>
            <person name="Fitzgerald M."/>
            <person name="Abouelleil A."/>
            <person name="Alvarado L."/>
            <person name="Berlin A.M."/>
            <person name="Chapman S.B."/>
            <person name="Dewar J."/>
            <person name="Goldberg J."/>
            <person name="Griggs A."/>
            <person name="Gujja S."/>
            <person name="Hansen M."/>
            <person name="Howarth C."/>
            <person name="Imamovic A."/>
            <person name="Larimer J."/>
            <person name="McCowan C."/>
            <person name="Murphy C."/>
            <person name="Pearson M."/>
            <person name="Priest M."/>
            <person name="Roberts A."/>
            <person name="Saif S."/>
            <person name="Shea T."/>
            <person name="Sykes S."/>
            <person name="Wortman J."/>
            <person name="Nusbaum C."/>
            <person name="Birren B."/>
        </authorList>
    </citation>
    <scope>NUCLEOTIDE SEQUENCE [LARGE SCALE GENOMIC DNA]</scope>
    <source>
        <strain evidence="6 7">CIP 110305</strain>
    </source>
</reference>
<comment type="subcellular location">
    <subcellularLocation>
        <location evidence="1">Membrane</location>
        <topology evidence="1">Single-pass membrane protein</topology>
    </subcellularLocation>
</comment>
<dbReference type="EMBL" id="ATGI01000017">
    <property type="protein sequence ID" value="EPF74643.1"/>
    <property type="molecule type" value="Genomic_DNA"/>
</dbReference>
<feature type="domain" description="TonB C-terminal" evidence="5">
    <location>
        <begin position="18"/>
        <end position="112"/>
    </location>
</feature>
<name>S3N8E0_9GAMM</name>
<sequence length="201" mass="22907">MSVFSFGIGVKAEGVANLDVKENVKWEKRPYFGISNKESEGYDRDFSIYFEADVRGVITHADISKSSGFQAIDEKVIQMFKKARTKPYEIDGITHPITVTQPFSYKASRKVQFETKPKIIVKTSLLLNDARTVGIYSEADENGNIIKPEIYKSSSVSELDEYVLSEYKRQTKFKPLSINGQSIPITDLSWFYFSEKVNSRN</sequence>
<dbReference type="InterPro" id="IPR037682">
    <property type="entry name" value="TonB_C"/>
</dbReference>
<evidence type="ECO:0000256" key="1">
    <source>
        <dbReference type="ARBA" id="ARBA00004167"/>
    </source>
</evidence>
<accession>S3N8E0</accession>
<dbReference type="HOGENOM" id="CLU_1292135_0_0_6"/>
<dbReference type="InterPro" id="IPR006260">
    <property type="entry name" value="TonB/TolA_C"/>
</dbReference>
<evidence type="ECO:0000256" key="3">
    <source>
        <dbReference type="ARBA" id="ARBA00022989"/>
    </source>
</evidence>
<dbReference type="eggNOG" id="COG0810">
    <property type="taxonomic scope" value="Bacteria"/>
</dbReference>
<dbReference type="PROSITE" id="PS52015">
    <property type="entry name" value="TONB_CTD"/>
    <property type="match status" value="1"/>
</dbReference>
<dbReference type="Pfam" id="PF03544">
    <property type="entry name" value="TonB_C"/>
    <property type="match status" value="1"/>
</dbReference>
<dbReference type="GO" id="GO:0016020">
    <property type="term" value="C:membrane"/>
    <property type="evidence" value="ECO:0007669"/>
    <property type="project" value="UniProtKB-SubCell"/>
</dbReference>
<dbReference type="NCBIfam" id="TIGR01352">
    <property type="entry name" value="tonB_Cterm"/>
    <property type="match status" value="1"/>
</dbReference>
<protein>
    <recommendedName>
        <fullName evidence="5">TonB C-terminal domain-containing protein</fullName>
    </recommendedName>
</protein>
<evidence type="ECO:0000313" key="6">
    <source>
        <dbReference type="EMBL" id="EPF74643.1"/>
    </source>
</evidence>
<proteinExistence type="predicted"/>
<keyword evidence="3" id="KW-1133">Transmembrane helix</keyword>
<gene>
    <name evidence="6" type="ORF">F945_01410</name>
</gene>
<dbReference type="AlphaFoldDB" id="S3N8E0"/>
<dbReference type="SUPFAM" id="SSF74653">
    <property type="entry name" value="TolA/TonB C-terminal domain"/>
    <property type="match status" value="2"/>
</dbReference>
<comment type="caution">
    <text evidence="6">The sequence shown here is derived from an EMBL/GenBank/DDBJ whole genome shotgun (WGS) entry which is preliminary data.</text>
</comment>
<dbReference type="GO" id="GO:0055085">
    <property type="term" value="P:transmembrane transport"/>
    <property type="evidence" value="ECO:0007669"/>
    <property type="project" value="InterPro"/>
</dbReference>
<keyword evidence="4" id="KW-0472">Membrane</keyword>
<keyword evidence="7" id="KW-1185">Reference proteome</keyword>
<organism evidence="6 7">
    <name type="scientific">Acinetobacter rudis CIP 110305</name>
    <dbReference type="NCBI Taxonomy" id="421052"/>
    <lineage>
        <taxon>Bacteria</taxon>
        <taxon>Pseudomonadati</taxon>
        <taxon>Pseudomonadota</taxon>
        <taxon>Gammaproteobacteria</taxon>
        <taxon>Moraxellales</taxon>
        <taxon>Moraxellaceae</taxon>
        <taxon>Acinetobacter</taxon>
    </lineage>
</organism>
<dbReference type="Gene3D" id="3.30.1150.10">
    <property type="match status" value="1"/>
</dbReference>
<evidence type="ECO:0000313" key="7">
    <source>
        <dbReference type="Proteomes" id="UP000014568"/>
    </source>
</evidence>
<dbReference type="PATRIC" id="fig|421052.3.peg.1369"/>
<dbReference type="Proteomes" id="UP000014568">
    <property type="component" value="Unassembled WGS sequence"/>
</dbReference>